<evidence type="ECO:0000313" key="3">
    <source>
        <dbReference type="Proteomes" id="UP000606786"/>
    </source>
</evidence>
<reference evidence="2" key="1">
    <citation type="submission" date="2020-11" db="EMBL/GenBank/DDBJ databases">
        <authorList>
            <person name="Whitehead M."/>
        </authorList>
    </citation>
    <scope>NUCLEOTIDE SEQUENCE</scope>
    <source>
        <strain evidence="2">EGII</strain>
    </source>
</reference>
<organism evidence="2 3">
    <name type="scientific">Ceratitis capitata</name>
    <name type="common">Mediterranean fruit fly</name>
    <name type="synonym">Tephritis capitata</name>
    <dbReference type="NCBI Taxonomy" id="7213"/>
    <lineage>
        <taxon>Eukaryota</taxon>
        <taxon>Metazoa</taxon>
        <taxon>Ecdysozoa</taxon>
        <taxon>Arthropoda</taxon>
        <taxon>Hexapoda</taxon>
        <taxon>Insecta</taxon>
        <taxon>Pterygota</taxon>
        <taxon>Neoptera</taxon>
        <taxon>Endopterygota</taxon>
        <taxon>Diptera</taxon>
        <taxon>Brachycera</taxon>
        <taxon>Muscomorpha</taxon>
        <taxon>Tephritoidea</taxon>
        <taxon>Tephritidae</taxon>
        <taxon>Ceratitis</taxon>
        <taxon>Ceratitis</taxon>
    </lineage>
</organism>
<accession>A0A811UXB1</accession>
<keyword evidence="1" id="KW-1133">Transmembrane helix</keyword>
<name>A0A811UXB1_CERCA</name>
<evidence type="ECO:0000256" key="1">
    <source>
        <dbReference type="SAM" id="Phobius"/>
    </source>
</evidence>
<protein>
    <submittedName>
        <fullName evidence="2">(Mediterranean fruit fly) hypothetical protein</fullName>
    </submittedName>
</protein>
<dbReference type="EMBL" id="CAJHJT010000034">
    <property type="protein sequence ID" value="CAD7003304.1"/>
    <property type="molecule type" value="Genomic_DNA"/>
</dbReference>
<keyword evidence="1" id="KW-0812">Transmembrane</keyword>
<feature type="transmembrane region" description="Helical" evidence="1">
    <location>
        <begin position="96"/>
        <end position="115"/>
    </location>
</feature>
<keyword evidence="3" id="KW-1185">Reference proteome</keyword>
<comment type="caution">
    <text evidence="2">The sequence shown here is derived from an EMBL/GenBank/DDBJ whole genome shotgun (WGS) entry which is preliminary data.</text>
</comment>
<sequence length="116" mass="13120">MPRCELLFVGYWLRDARDEARRGRSRGQKISRSCRVCLWRGAHAVVVVVVAIAASTQVLYIWACSQQHTNTKKQANNIMCRQHILSAHSNTGCEPGVTNIMCVLYCLAYNILILLE</sequence>
<feature type="transmembrane region" description="Helical" evidence="1">
    <location>
        <begin position="38"/>
        <end position="63"/>
    </location>
</feature>
<evidence type="ECO:0000313" key="2">
    <source>
        <dbReference type="EMBL" id="CAD7003304.1"/>
    </source>
</evidence>
<proteinExistence type="predicted"/>
<dbReference type="Proteomes" id="UP000606786">
    <property type="component" value="Unassembled WGS sequence"/>
</dbReference>
<keyword evidence="1" id="KW-0472">Membrane</keyword>
<gene>
    <name evidence="2" type="ORF">CCAP1982_LOCUS11765</name>
</gene>
<dbReference type="AlphaFoldDB" id="A0A811UXB1"/>